<sequence length="227" mass="24986">MMRFIAIKGVGGLLGLGAIVMVVLLLTNRTVENTARAKTWFSPTELPFNAVGLVPGTRPGGVYFRHRIDSAAQLWQAGKVKWLVVSGDNRHASYNEPHEMQKALVQKGVPESAIYCDYAGFTTLDSVVRAREVFGQTRITVVSQQFQNERAIYLAQHYGIKAVGFNTAEVSSSQRWWLGTLREYFARGRAVLDATLIRRQPHFGGPMIIPGDSNVDHCPASPASPAT</sequence>
<keyword evidence="1" id="KW-1133">Transmembrane helix</keyword>
<keyword evidence="1" id="KW-0472">Membrane</keyword>
<dbReference type="PANTHER" id="PTHR30336">
    <property type="entry name" value="INNER MEMBRANE PROTEIN, PROBABLE PERMEASE"/>
    <property type="match status" value="1"/>
</dbReference>
<accession>A0AAP9R2L9</accession>
<dbReference type="Proteomes" id="UP000514462">
    <property type="component" value="Plasmid pRHBSTW-00938_2"/>
</dbReference>
<feature type="domain" description="DUF218" evidence="2">
    <location>
        <begin position="62"/>
        <end position="185"/>
    </location>
</feature>
<evidence type="ECO:0000259" key="2">
    <source>
        <dbReference type="Pfam" id="PF02698"/>
    </source>
</evidence>
<dbReference type="GO" id="GO:0005886">
    <property type="term" value="C:plasma membrane"/>
    <property type="evidence" value="ECO:0007669"/>
    <property type="project" value="TreeGrafter"/>
</dbReference>
<organism evidence="3 4">
    <name type="scientific">Klebsiella aerogenes</name>
    <name type="common">Enterobacter aerogenes</name>
    <dbReference type="NCBI Taxonomy" id="548"/>
    <lineage>
        <taxon>Bacteria</taxon>
        <taxon>Pseudomonadati</taxon>
        <taxon>Pseudomonadota</taxon>
        <taxon>Gammaproteobacteria</taxon>
        <taxon>Enterobacterales</taxon>
        <taxon>Enterobacteriaceae</taxon>
        <taxon>Klebsiella/Raoultella group</taxon>
        <taxon>Klebsiella</taxon>
    </lineage>
</organism>
<evidence type="ECO:0000313" key="4">
    <source>
        <dbReference type="Proteomes" id="UP000514462"/>
    </source>
</evidence>
<dbReference type="InterPro" id="IPR051599">
    <property type="entry name" value="Cell_Envelope_Assoc"/>
</dbReference>
<geneLocation type="plasmid" evidence="4">
    <name>prhbstw-00938_2</name>
</geneLocation>
<dbReference type="Pfam" id="PF02698">
    <property type="entry name" value="DUF218"/>
    <property type="match status" value="1"/>
</dbReference>
<evidence type="ECO:0000256" key="1">
    <source>
        <dbReference type="SAM" id="Phobius"/>
    </source>
</evidence>
<evidence type="ECO:0000313" key="3">
    <source>
        <dbReference type="EMBL" id="QMR43208.1"/>
    </source>
</evidence>
<gene>
    <name evidence="3" type="ORF">HV331_26560</name>
</gene>
<keyword evidence="3" id="KW-0614">Plasmid</keyword>
<dbReference type="CDD" id="cd06259">
    <property type="entry name" value="YdcF-like"/>
    <property type="match status" value="1"/>
</dbReference>
<dbReference type="AlphaFoldDB" id="A0AAP9R2L9"/>
<dbReference type="InterPro" id="IPR003848">
    <property type="entry name" value="DUF218"/>
</dbReference>
<protein>
    <submittedName>
        <fullName evidence="3">YdcF family protein</fullName>
    </submittedName>
</protein>
<name>A0AAP9R2L9_KLEAE</name>
<feature type="transmembrane region" description="Helical" evidence="1">
    <location>
        <begin position="6"/>
        <end position="26"/>
    </location>
</feature>
<dbReference type="PANTHER" id="PTHR30336:SF6">
    <property type="entry name" value="INTEGRAL MEMBRANE PROTEIN"/>
    <property type="match status" value="1"/>
</dbReference>
<proteinExistence type="predicted"/>
<keyword evidence="1" id="KW-0812">Transmembrane</keyword>
<dbReference type="EMBL" id="CP055905">
    <property type="protein sequence ID" value="QMR43208.1"/>
    <property type="molecule type" value="Genomic_DNA"/>
</dbReference>
<reference evidence="4" key="1">
    <citation type="submission" date="2020-06" db="EMBL/GenBank/DDBJ databases">
        <title>REHAB project genomes.</title>
        <authorList>
            <person name="Shaw L.P."/>
        </authorList>
    </citation>
    <scope>NUCLEOTIDE SEQUENCE [LARGE SCALE GENOMIC DNA]</scope>
    <source>
        <strain evidence="4">RHBSTW-00938</strain>
        <plasmid evidence="4">prhbstw-00938_2</plasmid>
    </source>
</reference>